<dbReference type="OrthoDB" id="5422613at2759"/>
<dbReference type="AlphaFoldDB" id="A0A395HLQ3"/>
<dbReference type="EMBL" id="KZ824337">
    <property type="protein sequence ID" value="RAL07204.1"/>
    <property type="molecule type" value="Genomic_DNA"/>
</dbReference>
<dbReference type="Proteomes" id="UP000248961">
    <property type="component" value="Unassembled WGS sequence"/>
</dbReference>
<keyword evidence="3" id="KW-1185">Reference proteome</keyword>
<dbReference type="RefSeq" id="XP_025546358.1">
    <property type="nucleotide sequence ID" value="XM_025699490.1"/>
</dbReference>
<feature type="region of interest" description="Disordered" evidence="1">
    <location>
        <begin position="1"/>
        <end position="52"/>
    </location>
</feature>
<proteinExistence type="predicted"/>
<evidence type="ECO:0000313" key="2">
    <source>
        <dbReference type="EMBL" id="RAL07204.1"/>
    </source>
</evidence>
<feature type="region of interest" description="Disordered" evidence="1">
    <location>
        <begin position="202"/>
        <end position="229"/>
    </location>
</feature>
<dbReference type="VEuPathDB" id="FungiDB:BO97DRAFT_464485"/>
<feature type="compositionally biased region" description="Basic and acidic residues" evidence="1">
    <location>
        <begin position="42"/>
        <end position="52"/>
    </location>
</feature>
<accession>A0A395HLQ3</accession>
<sequence length="316" mass="35585">MAHDELIKKQTTQVLERRGEEGGGKGTTRRSGAKRQGKPRKQRVERGPRPFEVRWRPVSVAADYNRELRTVPATSPPMELFENARQALLRDVVENGVAGPEGLFSLPAIPLDPAMGTTADCDQQLERAIILPREKTSRSPGSSQIIYDSLTYSRARQEFDQQNSPVLPKGAILKDLYANVPEAKDYLSSRLLVHEDQIAPVESTDAADARGAGGKRKRNPQYPSQSADDAKKLKLRYATCRNCGKDFDVTENTSTSCHFHTEPYEMNQDYFQDDWEETAGEWCKEDWPEAFVHGCCQRDITQDPCATGYHQGKVRR</sequence>
<dbReference type="GeneID" id="37203779"/>
<organism evidence="2 3">
    <name type="scientific">Aspergillus homomorphus (strain CBS 101889)</name>
    <dbReference type="NCBI Taxonomy" id="1450537"/>
    <lineage>
        <taxon>Eukaryota</taxon>
        <taxon>Fungi</taxon>
        <taxon>Dikarya</taxon>
        <taxon>Ascomycota</taxon>
        <taxon>Pezizomycotina</taxon>
        <taxon>Eurotiomycetes</taxon>
        <taxon>Eurotiomycetidae</taxon>
        <taxon>Eurotiales</taxon>
        <taxon>Aspergillaceae</taxon>
        <taxon>Aspergillus</taxon>
        <taxon>Aspergillus subgen. Circumdati</taxon>
    </lineage>
</organism>
<dbReference type="STRING" id="1450537.A0A395HLQ3"/>
<feature type="compositionally biased region" description="Basic residues" evidence="1">
    <location>
        <begin position="27"/>
        <end position="41"/>
    </location>
</feature>
<reference evidence="2 3" key="1">
    <citation type="submission" date="2018-02" db="EMBL/GenBank/DDBJ databases">
        <title>The genomes of Aspergillus section Nigri reveals drivers in fungal speciation.</title>
        <authorList>
            <consortium name="DOE Joint Genome Institute"/>
            <person name="Vesth T.C."/>
            <person name="Nybo J."/>
            <person name="Theobald S."/>
            <person name="Brandl J."/>
            <person name="Frisvad J.C."/>
            <person name="Nielsen K.F."/>
            <person name="Lyhne E.K."/>
            <person name="Kogle M.E."/>
            <person name="Kuo A."/>
            <person name="Riley R."/>
            <person name="Clum A."/>
            <person name="Nolan M."/>
            <person name="Lipzen A."/>
            <person name="Salamov A."/>
            <person name="Henrissat B."/>
            <person name="Wiebenga A."/>
            <person name="De vries R.P."/>
            <person name="Grigoriev I.V."/>
            <person name="Mortensen U.H."/>
            <person name="Andersen M.R."/>
            <person name="Baker S.E."/>
        </authorList>
    </citation>
    <scope>NUCLEOTIDE SEQUENCE [LARGE SCALE GENOMIC DNA]</scope>
    <source>
        <strain evidence="2 3">CBS 101889</strain>
    </source>
</reference>
<name>A0A395HLQ3_ASPHC</name>
<evidence type="ECO:0000256" key="1">
    <source>
        <dbReference type="SAM" id="MobiDB-lite"/>
    </source>
</evidence>
<evidence type="ECO:0000313" key="3">
    <source>
        <dbReference type="Proteomes" id="UP000248961"/>
    </source>
</evidence>
<protein>
    <submittedName>
        <fullName evidence="2">Uncharacterized protein</fullName>
    </submittedName>
</protein>
<gene>
    <name evidence="2" type="ORF">BO97DRAFT_464485</name>
</gene>